<name>B9XDW3_PEDPL</name>
<dbReference type="InterPro" id="IPR039425">
    <property type="entry name" value="RNA_pol_sigma-70-like"/>
</dbReference>
<dbReference type="InterPro" id="IPR013325">
    <property type="entry name" value="RNA_pol_sigma_r2"/>
</dbReference>
<comment type="similarity">
    <text evidence="1">Belongs to the sigma-70 factor family. ECF subfamily.</text>
</comment>
<feature type="transmembrane region" description="Helical" evidence="7">
    <location>
        <begin position="238"/>
        <end position="255"/>
    </location>
</feature>
<sequence>MALDDMGILQEYVSQRSEKAFEVLVARHLNLVYSAAMRQVRNPHLAEEITQATFIILAQKAGTIRQGTILPGWLLKTVRYAATAELRTICRRIQRENEAHMETMIQREPASNPEWEEMASFLDEAISQLCQKDRDALVLRFFEQKPLRDVGIALGVDTDTAQKRVSRAVDKLRRLFAKRGVVLSAVAITAMISANAVHAAPAGLLTSVTAAAFSGPGLASSLITLVKGTLKVMAWTKIKIAASVAVAAVVAVQWYQIASQNRQVDILREHQAVKVVRAPEAKPGFNQIETHELEQLRTEKVRLNNELSQLRKQLALQKPLEAQTAPTQALLNTSPFSEQEVLARRLAEGVAQGDPTALGKLTELSATLHQEFNAKVPTLKTDQERGDFSRQLFAPLHSAFDILGEEAAKGNENALKAFGRAIQIDYLKGNAISSIGDLTGHGHEGLVDLLIDPKRFNINIPLSSTLSALKPAADSGNEKAIEAIAAVAMDGNAQPLWFLAANGLGNAAESGNSTAIDALINLSTTTNQSVRNAVVSGLKRAAANQNAKAAQTLREMGAQ</sequence>
<dbReference type="Pfam" id="PF04542">
    <property type="entry name" value="Sigma70_r2"/>
    <property type="match status" value="1"/>
</dbReference>
<dbReference type="CDD" id="cd06171">
    <property type="entry name" value="Sigma70_r4"/>
    <property type="match status" value="1"/>
</dbReference>
<evidence type="ECO:0000259" key="9">
    <source>
        <dbReference type="Pfam" id="PF08281"/>
    </source>
</evidence>
<dbReference type="InterPro" id="IPR013324">
    <property type="entry name" value="RNA_pol_sigma_r3/r4-like"/>
</dbReference>
<evidence type="ECO:0000256" key="2">
    <source>
        <dbReference type="ARBA" id="ARBA00023015"/>
    </source>
</evidence>
<dbReference type="GO" id="GO:0006352">
    <property type="term" value="P:DNA-templated transcription initiation"/>
    <property type="evidence" value="ECO:0007669"/>
    <property type="project" value="InterPro"/>
</dbReference>
<dbReference type="InterPro" id="IPR014284">
    <property type="entry name" value="RNA_pol_sigma-70_dom"/>
</dbReference>
<keyword evidence="11" id="KW-1185">Reference proteome</keyword>
<dbReference type="Gene3D" id="1.10.1740.10">
    <property type="match status" value="1"/>
</dbReference>
<keyword evidence="5" id="KW-0804">Transcription</keyword>
<feature type="domain" description="RNA polymerase sigma factor 70 region 4 type 2" evidence="9">
    <location>
        <begin position="122"/>
        <end position="172"/>
    </location>
</feature>
<protein>
    <submittedName>
        <fullName evidence="10">RNA polymerase, sigma-24 subunit, ECF subfamily</fullName>
    </submittedName>
</protein>
<dbReference type="InterPro" id="IPR013249">
    <property type="entry name" value="RNA_pol_sigma70_r4_t2"/>
</dbReference>
<dbReference type="GO" id="GO:0003677">
    <property type="term" value="F:DNA binding"/>
    <property type="evidence" value="ECO:0007669"/>
    <property type="project" value="UniProtKB-KW"/>
</dbReference>
<feature type="coiled-coil region" evidence="6">
    <location>
        <begin position="286"/>
        <end position="313"/>
    </location>
</feature>
<gene>
    <name evidence="10" type="ORF">Cflav_PD4517</name>
</gene>
<accession>B9XDW3</accession>
<dbReference type="EMBL" id="ABOX02000007">
    <property type="protein sequence ID" value="EEF61854.1"/>
    <property type="molecule type" value="Genomic_DNA"/>
</dbReference>
<organism evidence="10 11">
    <name type="scientific">Pedosphaera parvula (strain Ellin514)</name>
    <dbReference type="NCBI Taxonomy" id="320771"/>
    <lineage>
        <taxon>Bacteria</taxon>
        <taxon>Pseudomonadati</taxon>
        <taxon>Verrucomicrobiota</taxon>
        <taxon>Pedosphaerae</taxon>
        <taxon>Pedosphaerales</taxon>
        <taxon>Pedosphaeraceae</taxon>
        <taxon>Pedosphaera</taxon>
    </lineage>
</organism>
<comment type="caution">
    <text evidence="10">The sequence shown here is derived from an EMBL/GenBank/DDBJ whole genome shotgun (WGS) entry which is preliminary data.</text>
</comment>
<evidence type="ECO:0000256" key="6">
    <source>
        <dbReference type="SAM" id="Coils"/>
    </source>
</evidence>
<dbReference type="GO" id="GO:0016987">
    <property type="term" value="F:sigma factor activity"/>
    <property type="evidence" value="ECO:0007669"/>
    <property type="project" value="UniProtKB-KW"/>
</dbReference>
<dbReference type="InterPro" id="IPR011989">
    <property type="entry name" value="ARM-like"/>
</dbReference>
<dbReference type="Pfam" id="PF08281">
    <property type="entry name" value="Sigma70_r4_2"/>
    <property type="match status" value="1"/>
</dbReference>
<keyword evidence="2" id="KW-0805">Transcription regulation</keyword>
<evidence type="ECO:0000256" key="3">
    <source>
        <dbReference type="ARBA" id="ARBA00023082"/>
    </source>
</evidence>
<dbReference type="Proteomes" id="UP000003688">
    <property type="component" value="Unassembled WGS sequence"/>
</dbReference>
<keyword evidence="6" id="KW-0175">Coiled coil</keyword>
<evidence type="ECO:0000256" key="7">
    <source>
        <dbReference type="SAM" id="Phobius"/>
    </source>
</evidence>
<evidence type="ECO:0000259" key="8">
    <source>
        <dbReference type="Pfam" id="PF04542"/>
    </source>
</evidence>
<evidence type="ECO:0000256" key="4">
    <source>
        <dbReference type="ARBA" id="ARBA00023125"/>
    </source>
</evidence>
<dbReference type="AlphaFoldDB" id="B9XDW3"/>
<dbReference type="PANTHER" id="PTHR43133:SF8">
    <property type="entry name" value="RNA POLYMERASE SIGMA FACTOR HI_1459-RELATED"/>
    <property type="match status" value="1"/>
</dbReference>
<evidence type="ECO:0000256" key="1">
    <source>
        <dbReference type="ARBA" id="ARBA00010641"/>
    </source>
</evidence>
<feature type="domain" description="RNA polymerase sigma-70 region 2" evidence="8">
    <location>
        <begin position="24"/>
        <end position="87"/>
    </location>
</feature>
<feature type="transmembrane region" description="Helical" evidence="7">
    <location>
        <begin position="180"/>
        <end position="198"/>
    </location>
</feature>
<keyword evidence="7" id="KW-1133">Transmembrane helix</keyword>
<keyword evidence="3" id="KW-0731">Sigma factor</keyword>
<dbReference type="Gene3D" id="1.25.10.10">
    <property type="entry name" value="Leucine-rich Repeat Variant"/>
    <property type="match status" value="1"/>
</dbReference>
<dbReference type="STRING" id="320771.Cflav_PD4517"/>
<dbReference type="PANTHER" id="PTHR43133">
    <property type="entry name" value="RNA POLYMERASE ECF-TYPE SIGMA FACTO"/>
    <property type="match status" value="1"/>
</dbReference>
<reference evidence="10 11" key="1">
    <citation type="journal article" date="2011" name="J. Bacteriol.">
        <title>Genome sequence of 'Pedosphaera parvula' Ellin514, an aerobic Verrucomicrobial isolate from pasture soil.</title>
        <authorList>
            <person name="Kant R."/>
            <person name="van Passel M.W."/>
            <person name="Sangwan P."/>
            <person name="Palva A."/>
            <person name="Lucas S."/>
            <person name="Copeland A."/>
            <person name="Lapidus A."/>
            <person name="Glavina Del Rio T."/>
            <person name="Dalin E."/>
            <person name="Tice H."/>
            <person name="Bruce D."/>
            <person name="Goodwin L."/>
            <person name="Pitluck S."/>
            <person name="Chertkov O."/>
            <person name="Larimer F.W."/>
            <person name="Land M.L."/>
            <person name="Hauser L."/>
            <person name="Brettin T.S."/>
            <person name="Detter J.C."/>
            <person name="Han S."/>
            <person name="de Vos W.M."/>
            <person name="Janssen P.H."/>
            <person name="Smidt H."/>
        </authorList>
    </citation>
    <scope>NUCLEOTIDE SEQUENCE [LARGE SCALE GENOMIC DNA]</scope>
    <source>
        <strain evidence="10 11">Ellin514</strain>
    </source>
</reference>
<keyword evidence="7" id="KW-0472">Membrane</keyword>
<dbReference type="SUPFAM" id="SSF88659">
    <property type="entry name" value="Sigma3 and sigma4 domains of RNA polymerase sigma factors"/>
    <property type="match status" value="1"/>
</dbReference>
<keyword evidence="7" id="KW-0812">Transmembrane</keyword>
<evidence type="ECO:0000313" key="10">
    <source>
        <dbReference type="EMBL" id="EEF61854.1"/>
    </source>
</evidence>
<evidence type="ECO:0000313" key="11">
    <source>
        <dbReference type="Proteomes" id="UP000003688"/>
    </source>
</evidence>
<feature type="transmembrane region" description="Helical" evidence="7">
    <location>
        <begin position="204"/>
        <end position="226"/>
    </location>
</feature>
<dbReference type="InterPro" id="IPR007627">
    <property type="entry name" value="RNA_pol_sigma70_r2"/>
</dbReference>
<evidence type="ECO:0000256" key="5">
    <source>
        <dbReference type="ARBA" id="ARBA00023163"/>
    </source>
</evidence>
<dbReference type="Gene3D" id="1.10.10.10">
    <property type="entry name" value="Winged helix-like DNA-binding domain superfamily/Winged helix DNA-binding domain"/>
    <property type="match status" value="1"/>
</dbReference>
<keyword evidence="4" id="KW-0238">DNA-binding</keyword>
<dbReference type="InterPro" id="IPR036388">
    <property type="entry name" value="WH-like_DNA-bd_sf"/>
</dbReference>
<proteinExistence type="inferred from homology"/>
<dbReference type="SUPFAM" id="SSF88946">
    <property type="entry name" value="Sigma2 domain of RNA polymerase sigma factors"/>
    <property type="match status" value="1"/>
</dbReference>
<dbReference type="NCBIfam" id="TIGR02937">
    <property type="entry name" value="sigma70-ECF"/>
    <property type="match status" value="1"/>
</dbReference>